<dbReference type="PANTHER" id="PTHR16253:SF0">
    <property type="entry name" value="TETRATRICOPEPTIDE REPEAT PROTEIN 22"/>
    <property type="match status" value="1"/>
</dbReference>
<gene>
    <name evidence="1" type="ORF">V1264_001834</name>
</gene>
<dbReference type="Proteomes" id="UP001374579">
    <property type="component" value="Unassembled WGS sequence"/>
</dbReference>
<dbReference type="InterPro" id="IPR042342">
    <property type="entry name" value="TTC22"/>
</dbReference>
<dbReference type="SMART" id="SM00028">
    <property type="entry name" value="TPR"/>
    <property type="match status" value="4"/>
</dbReference>
<sequence>MSGAIVQKSLISMQTSYQVAPLPWRDRVQLENEDFYRQLECFPSMLNVPGYRNINTNRWCSVRDRVEAERGQGGGTVMELSRDANLVAFALFQLKKFQQALDKTKEVLEMDGLNLVANANRSTLLWNMGDKPTAREQIAHLKKLKEQAFFGEREVEGIAEIAYCCSRLGPAYDQLTVQYFEEVVEQRPEEMDWKLGMAIALQRSLYTNSRMCHAVDTDNALKMGEKAAMLLHEVQGSNAPDFVKALAAAKLGCLLIYRHLDLKKKLGGVFESPEFPRKCIQIAESLAPTNVSVLTECGQFYLQFNKNEARRLLQKSVDIRPTAKALLKLGQLCESSRQNQNALRHFEKCVEISYGESTQARFFIAKMHKRKNNLLEALHECEQILIQDKSLNSPLDQIKAYEMAGLVYLQMDTSPSQPNTKEKGLQLLEQALYMQSHNSVTNPELTRHLQSRGYSFKILLDAICQDSSLSPVEKLKRKARLYYIIGDEEQAVDELSKVPDEERLNEASPDILEMDLRCLIKTKDYMSALYIVAYLDATGKLENFRGTGKTDLPVLVYVFAGQRRLMMVGNWINFDFYWQMAQNSFLWAFDYMFPRATLADQPAKGARDSDAWHVTILHDPQDKDVAQAAQSVKVILTKACGLRVTCMSDDVHPGCTELFGVLEQADNCRLLMVVLGNTEPSEEFLCGYLAPCLSPTSLQTDKAPRLFVVQIQQGSQLPRVLCGYPFSLCPSELVSRLPKSGSLYFTETEINAICSFFCAMLGVDGIEQYLTK</sequence>
<dbReference type="SUPFAM" id="SSF48452">
    <property type="entry name" value="TPR-like"/>
    <property type="match status" value="2"/>
</dbReference>
<proteinExistence type="predicted"/>
<dbReference type="Gene3D" id="1.25.40.10">
    <property type="entry name" value="Tetratricopeptide repeat domain"/>
    <property type="match status" value="2"/>
</dbReference>
<comment type="caution">
    <text evidence="1">The sequence shown here is derived from an EMBL/GenBank/DDBJ whole genome shotgun (WGS) entry which is preliminary data.</text>
</comment>
<organism evidence="1 2">
    <name type="scientific">Littorina saxatilis</name>
    <dbReference type="NCBI Taxonomy" id="31220"/>
    <lineage>
        <taxon>Eukaryota</taxon>
        <taxon>Metazoa</taxon>
        <taxon>Spiralia</taxon>
        <taxon>Lophotrochozoa</taxon>
        <taxon>Mollusca</taxon>
        <taxon>Gastropoda</taxon>
        <taxon>Caenogastropoda</taxon>
        <taxon>Littorinimorpha</taxon>
        <taxon>Littorinoidea</taxon>
        <taxon>Littorinidae</taxon>
        <taxon>Littorina</taxon>
    </lineage>
</organism>
<evidence type="ECO:0000313" key="1">
    <source>
        <dbReference type="EMBL" id="KAK7116089.1"/>
    </source>
</evidence>
<keyword evidence="2" id="KW-1185">Reference proteome</keyword>
<reference evidence="1 2" key="1">
    <citation type="submission" date="2024-02" db="EMBL/GenBank/DDBJ databases">
        <title>Chromosome-scale genome assembly of the rough periwinkle Littorina saxatilis.</title>
        <authorList>
            <person name="De Jode A."/>
            <person name="Faria R."/>
            <person name="Formenti G."/>
            <person name="Sims Y."/>
            <person name="Smith T.P."/>
            <person name="Tracey A."/>
            <person name="Wood J.M.D."/>
            <person name="Zagrodzka Z.B."/>
            <person name="Johannesson K."/>
            <person name="Butlin R.K."/>
            <person name="Leder E.H."/>
        </authorList>
    </citation>
    <scope>NUCLEOTIDE SEQUENCE [LARGE SCALE GENOMIC DNA]</scope>
    <source>
        <strain evidence="1">Snail1</strain>
        <tissue evidence="1">Muscle</tissue>
    </source>
</reference>
<evidence type="ECO:0000313" key="2">
    <source>
        <dbReference type="Proteomes" id="UP001374579"/>
    </source>
</evidence>
<accession>A0AAN9GPL3</accession>
<dbReference type="InterPro" id="IPR019734">
    <property type="entry name" value="TPR_rpt"/>
</dbReference>
<dbReference type="InterPro" id="IPR011990">
    <property type="entry name" value="TPR-like_helical_dom_sf"/>
</dbReference>
<dbReference type="PANTHER" id="PTHR16253">
    <property type="entry name" value="TETRATRICOPEPTIDE REPEAT PROTEIN 22"/>
    <property type="match status" value="1"/>
</dbReference>
<dbReference type="EMBL" id="JBAMIC010000001">
    <property type="protein sequence ID" value="KAK7116089.1"/>
    <property type="molecule type" value="Genomic_DNA"/>
</dbReference>
<protein>
    <submittedName>
        <fullName evidence="1">Uncharacterized protein</fullName>
    </submittedName>
</protein>
<name>A0AAN9GPL3_9CAEN</name>
<dbReference type="AlphaFoldDB" id="A0AAN9GPL3"/>